<reference evidence="2" key="1">
    <citation type="submission" date="2023-06" db="EMBL/GenBank/DDBJ databases">
        <title>Draft genome sequence of Nocardioides sp. SOB72.</title>
        <authorList>
            <person name="Zhang G."/>
        </authorList>
    </citation>
    <scope>NUCLEOTIDE SEQUENCE</scope>
    <source>
        <strain evidence="2">SOB72</strain>
    </source>
</reference>
<proteinExistence type="predicted"/>
<name>A0ABT8ETX2_9ACTN</name>
<protein>
    <submittedName>
        <fullName evidence="2">Uncharacterized protein</fullName>
    </submittedName>
</protein>
<evidence type="ECO:0000313" key="2">
    <source>
        <dbReference type="EMBL" id="MDN4161611.1"/>
    </source>
</evidence>
<dbReference type="EMBL" id="JAUHJR010000003">
    <property type="protein sequence ID" value="MDN4161611.1"/>
    <property type="molecule type" value="Genomic_DNA"/>
</dbReference>
<comment type="caution">
    <text evidence="2">The sequence shown here is derived from an EMBL/GenBank/DDBJ whole genome shotgun (WGS) entry which is preliminary data.</text>
</comment>
<feature type="compositionally biased region" description="Basic and acidic residues" evidence="1">
    <location>
        <begin position="14"/>
        <end position="25"/>
    </location>
</feature>
<evidence type="ECO:0000313" key="3">
    <source>
        <dbReference type="Proteomes" id="UP001168537"/>
    </source>
</evidence>
<dbReference type="RefSeq" id="WP_300960512.1">
    <property type="nucleotide sequence ID" value="NZ_JAUHJR010000003.1"/>
</dbReference>
<gene>
    <name evidence="2" type="ORF">QWY29_09630</name>
</gene>
<organism evidence="2 3">
    <name type="scientific">Nocardioides abyssi</name>
    <dbReference type="NCBI Taxonomy" id="3058370"/>
    <lineage>
        <taxon>Bacteria</taxon>
        <taxon>Bacillati</taxon>
        <taxon>Actinomycetota</taxon>
        <taxon>Actinomycetes</taxon>
        <taxon>Propionibacteriales</taxon>
        <taxon>Nocardioidaceae</taxon>
        <taxon>Nocardioides</taxon>
    </lineage>
</organism>
<keyword evidence="3" id="KW-1185">Reference proteome</keyword>
<evidence type="ECO:0000256" key="1">
    <source>
        <dbReference type="SAM" id="MobiDB-lite"/>
    </source>
</evidence>
<feature type="region of interest" description="Disordered" evidence="1">
    <location>
        <begin position="1"/>
        <end position="25"/>
    </location>
</feature>
<accession>A0ABT8ETX2</accession>
<feature type="region of interest" description="Disordered" evidence="1">
    <location>
        <begin position="136"/>
        <end position="159"/>
    </location>
</feature>
<dbReference type="Proteomes" id="UP001168537">
    <property type="component" value="Unassembled WGS sequence"/>
</dbReference>
<sequence>MHRLDVDPVPVEGPDDRVAVPDGGVRDDGVAERVLAGTAGSSKVASTRGFSPSILVTVTTNRVASAEYFQVRVTVRVRPPPLQLISCADGIVRPENAEPLTAAASTHAARVPGSPHIVATARETLRRRLTRVQDPLDLRGEVETPASGFDHVTTGPRTR</sequence>